<proteinExistence type="inferred from homology"/>
<dbReference type="InterPro" id="IPR012914">
    <property type="entry name" value="PucR_dom"/>
</dbReference>
<dbReference type="InterPro" id="IPR025736">
    <property type="entry name" value="PucR_C-HTH_dom"/>
</dbReference>
<dbReference type="InterPro" id="IPR051448">
    <property type="entry name" value="CdaR-like_regulators"/>
</dbReference>
<dbReference type="Pfam" id="PF17853">
    <property type="entry name" value="GGDEF_2"/>
    <property type="match status" value="1"/>
</dbReference>
<keyword evidence="6" id="KW-1185">Reference proteome</keyword>
<dbReference type="InterPro" id="IPR041522">
    <property type="entry name" value="CdaR_GGDEF"/>
</dbReference>
<evidence type="ECO:0000313" key="5">
    <source>
        <dbReference type="EMBL" id="MFC4076827.1"/>
    </source>
</evidence>
<feature type="domain" description="PucR C-terminal helix-turn-helix" evidence="3">
    <location>
        <begin position="486"/>
        <end position="543"/>
    </location>
</feature>
<protein>
    <submittedName>
        <fullName evidence="5">PucR family transcriptional regulator</fullName>
    </submittedName>
</protein>
<evidence type="ECO:0000259" key="2">
    <source>
        <dbReference type="Pfam" id="PF07905"/>
    </source>
</evidence>
<dbReference type="Proteomes" id="UP001595843">
    <property type="component" value="Unassembled WGS sequence"/>
</dbReference>
<dbReference type="Gene3D" id="1.10.10.2840">
    <property type="entry name" value="PucR C-terminal helix-turn-helix domain"/>
    <property type="match status" value="1"/>
</dbReference>
<dbReference type="InterPro" id="IPR042070">
    <property type="entry name" value="PucR_C-HTH_sf"/>
</dbReference>
<dbReference type="EMBL" id="JBHSAP010000009">
    <property type="protein sequence ID" value="MFC4076827.1"/>
    <property type="molecule type" value="Genomic_DNA"/>
</dbReference>
<gene>
    <name evidence="5" type="ORF">ACFOUO_08385</name>
</gene>
<comment type="caution">
    <text evidence="5">The sequence shown here is derived from an EMBL/GenBank/DDBJ whole genome shotgun (WGS) entry which is preliminary data.</text>
</comment>
<dbReference type="Pfam" id="PF07905">
    <property type="entry name" value="PucR"/>
    <property type="match status" value="1"/>
</dbReference>
<feature type="domain" description="Purine catabolism PurC-like" evidence="2">
    <location>
        <begin position="7"/>
        <end position="123"/>
    </location>
</feature>
<organism evidence="5 6">
    <name type="scientific">Salinithrix halophila</name>
    <dbReference type="NCBI Taxonomy" id="1485204"/>
    <lineage>
        <taxon>Bacteria</taxon>
        <taxon>Bacillati</taxon>
        <taxon>Bacillota</taxon>
        <taxon>Bacilli</taxon>
        <taxon>Bacillales</taxon>
        <taxon>Thermoactinomycetaceae</taxon>
        <taxon>Salinithrix</taxon>
    </lineage>
</organism>
<dbReference type="Pfam" id="PF13556">
    <property type="entry name" value="HTH_30"/>
    <property type="match status" value="1"/>
</dbReference>
<evidence type="ECO:0000313" key="6">
    <source>
        <dbReference type="Proteomes" id="UP001595843"/>
    </source>
</evidence>
<dbReference type="PANTHER" id="PTHR33744:SF1">
    <property type="entry name" value="DNA-BINDING TRANSCRIPTIONAL ACTIVATOR ADER"/>
    <property type="match status" value="1"/>
</dbReference>
<name>A0ABV8JJ58_9BACL</name>
<sequence length="552" mass="62863">MLMTVRDVLQLEVMKGARNFTSDTFLDTRIEWVSIIEVPVENFVRPKEFVLSTAVGCGQDPALFREFLQALIDSGAAALAVAAGRHLKEFPPEAIQLAEKWGMPLIELPWETRFADIMQELFRILDHRGDQMAAYSKETQEELLQLILQGADLSRLATVIYRKLHYPALFVDHKGDLKGGSPSSQPLIQLWQNPCTPLPAHSDPLPGSFHGQGEWRLHRTRGRSFLEFPIRSARKRQGSLLLLLPPEADLAAPLRREEHIFLEHATTAAALCFLQETVVVETEMRFKSDFVWSLAKGEISSPESATARAETLGYNLTVPYTCILGMPEPLGSEPYASRFDEQGFPGLMDDVHYAARVIRRNLLATRQLDQLILFLEAAPNQVIDHVQSYLDVLEGRLHERFPDRAVSWGIGENHTGIFTFRDSYLAAHSALTIGRRQKGPGQRNFYMDTGLYRALEQLAEHPEMREITWSAMSRLLDYSRQRGIDLIETFNAYLRNQMNVSQTARELNLHRQSLLYRLRKIESLTGRSLFNPDDLFLLQLSIKLWQSKGKIK</sequence>
<comment type="similarity">
    <text evidence="1">Belongs to the CdaR family.</text>
</comment>
<feature type="domain" description="CdaR GGDEF-like" evidence="4">
    <location>
        <begin position="298"/>
        <end position="433"/>
    </location>
</feature>
<dbReference type="PANTHER" id="PTHR33744">
    <property type="entry name" value="CARBOHYDRATE DIACID REGULATOR"/>
    <property type="match status" value="1"/>
</dbReference>
<accession>A0ABV8JJ58</accession>
<evidence type="ECO:0000259" key="3">
    <source>
        <dbReference type="Pfam" id="PF13556"/>
    </source>
</evidence>
<dbReference type="RefSeq" id="WP_380704120.1">
    <property type="nucleotide sequence ID" value="NZ_JBHSAP010000009.1"/>
</dbReference>
<evidence type="ECO:0000256" key="1">
    <source>
        <dbReference type="ARBA" id="ARBA00006754"/>
    </source>
</evidence>
<reference evidence="6" key="1">
    <citation type="journal article" date="2019" name="Int. J. Syst. Evol. Microbiol.">
        <title>The Global Catalogue of Microorganisms (GCM) 10K type strain sequencing project: providing services to taxonomists for standard genome sequencing and annotation.</title>
        <authorList>
            <consortium name="The Broad Institute Genomics Platform"/>
            <consortium name="The Broad Institute Genome Sequencing Center for Infectious Disease"/>
            <person name="Wu L."/>
            <person name="Ma J."/>
        </authorList>
    </citation>
    <scope>NUCLEOTIDE SEQUENCE [LARGE SCALE GENOMIC DNA]</scope>
    <source>
        <strain evidence="6">IBRC-M 10813</strain>
    </source>
</reference>
<evidence type="ECO:0000259" key="4">
    <source>
        <dbReference type="Pfam" id="PF17853"/>
    </source>
</evidence>